<dbReference type="PANTHER" id="PTHR42829:SF2">
    <property type="entry name" value="NADH-UBIQUINONE OXIDOREDUCTASE CHAIN 5"/>
    <property type="match status" value="1"/>
</dbReference>
<dbReference type="InterPro" id="IPR003945">
    <property type="entry name" value="NU5C-like"/>
</dbReference>
<evidence type="ECO:0000259" key="7">
    <source>
        <dbReference type="Pfam" id="PF00662"/>
    </source>
</evidence>
<feature type="transmembrane region" description="Helical" evidence="5">
    <location>
        <begin position="345"/>
        <end position="363"/>
    </location>
</feature>
<gene>
    <name evidence="8" type="ORF">HARCEL1_02905</name>
</gene>
<protein>
    <recommendedName>
        <fullName evidence="10">NADH-quinone oxidoreductase subunit L</fullName>
    </recommendedName>
</protein>
<feature type="transmembrane region" description="Helical" evidence="5">
    <location>
        <begin position="146"/>
        <end position="163"/>
    </location>
</feature>
<feature type="transmembrane region" description="Helical" evidence="5">
    <location>
        <begin position="7"/>
        <end position="27"/>
    </location>
</feature>
<feature type="transmembrane region" description="Helical" evidence="5">
    <location>
        <begin position="33"/>
        <end position="53"/>
    </location>
</feature>
<evidence type="ECO:0000256" key="4">
    <source>
        <dbReference type="ARBA" id="ARBA00023136"/>
    </source>
</evidence>
<feature type="domain" description="NADH-Ubiquinone oxidoreductase (complex I) chain 5 N-terminal" evidence="7">
    <location>
        <begin position="96"/>
        <end position="147"/>
    </location>
</feature>
<evidence type="ECO:0000256" key="1">
    <source>
        <dbReference type="ARBA" id="ARBA00004141"/>
    </source>
</evidence>
<feature type="transmembrane region" description="Helical" evidence="5">
    <location>
        <begin position="65"/>
        <end position="82"/>
    </location>
</feature>
<feature type="transmembrane region" description="Helical" evidence="5">
    <location>
        <begin position="409"/>
        <end position="432"/>
    </location>
</feature>
<dbReference type="AlphaFoldDB" id="A0A2R4WYY2"/>
<keyword evidence="3 5" id="KW-1133">Transmembrane helix</keyword>
<dbReference type="KEGG" id="harc:HARCEL1_02905"/>
<feature type="transmembrane region" description="Helical" evidence="5">
    <location>
        <begin position="209"/>
        <end position="228"/>
    </location>
</feature>
<keyword evidence="2 5" id="KW-0812">Transmembrane</keyword>
<dbReference type="GO" id="GO:0016020">
    <property type="term" value="C:membrane"/>
    <property type="evidence" value="ECO:0007669"/>
    <property type="project" value="UniProtKB-SubCell"/>
</dbReference>
<evidence type="ECO:0000259" key="6">
    <source>
        <dbReference type="Pfam" id="PF00361"/>
    </source>
</evidence>
<accession>A0A2R4WYY2</accession>
<feature type="transmembrane region" description="Helical" evidence="5">
    <location>
        <begin position="369"/>
        <end position="388"/>
    </location>
</feature>
<dbReference type="Proteomes" id="UP000244727">
    <property type="component" value="Chromosome"/>
</dbReference>
<dbReference type="GO" id="GO:0042773">
    <property type="term" value="P:ATP synthesis coupled electron transport"/>
    <property type="evidence" value="ECO:0007669"/>
    <property type="project" value="InterPro"/>
</dbReference>
<evidence type="ECO:0000256" key="3">
    <source>
        <dbReference type="ARBA" id="ARBA00022989"/>
    </source>
</evidence>
<feature type="transmembrane region" description="Helical" evidence="5">
    <location>
        <begin position="169"/>
        <end position="188"/>
    </location>
</feature>
<keyword evidence="9" id="KW-1185">Reference proteome</keyword>
<dbReference type="InterPro" id="IPR001516">
    <property type="entry name" value="Proton_antipo_N"/>
</dbReference>
<dbReference type="PRINTS" id="PR01435">
    <property type="entry name" value="NPOXDRDTASE5"/>
</dbReference>
<dbReference type="Pfam" id="PF00662">
    <property type="entry name" value="Proton_antipo_N"/>
    <property type="match status" value="1"/>
</dbReference>
<evidence type="ECO:0000313" key="8">
    <source>
        <dbReference type="EMBL" id="AWB26736.1"/>
    </source>
</evidence>
<proteinExistence type="predicted"/>
<sequence length="635" mass="64035">MVSDRSVLTGTLVVAALLAAVGLVGGVAGLGPLATAAAGAIAVPLLGVPLVVIAGRGGPAARRGAAVAVATLTAALSLVVLGEGLTGSAPRFAIAWLTLPGSAAVSIDLVLDPLGTVLAAVAGVVGALVVLFSTRFMERESNLDRYYALTLLFVGGMIAFALVDGFVALYVFWEVLGLCSLALIAFWLESPTSRRAGLKAFVVTRFGDIGLLAGIAVLVADTGTFSIAETITLASEGAIPEGTLALAGALFVLAAVGKSAQLPLFVWLPDAMEAPTTSTALIHAACMVNAGVYLLARTIPIFEGVGWYRPLLMGVGAATALAAALLATVEWDFKRALAYCTISQLGYVTAAVGLSGGLVPAAAHLASHSVFKALLFLGAGAVIFRLGGSVHKHVDMREARGVGALDAMPVTNLAFLVGIAGLAGVPPFNGFWSKELIFGVGLAGGPIERATAAVLIVTAVLTVGYGVRIYALVFTRDGLGGLAAAARRLRDGETVPLEMAVALGVLAIGTLTSWLVVPDLAAGLALATPGVHTEIHGLGGLLEHVLTPRTAVLTVGILGAGLGGWIARETVGAVVPGPVRTVLDAGYGIDRFVEATPGAYEAVVAGVLAVHRGGHATRLAGLSVAILVAAVVLLL</sequence>
<reference evidence="8 9" key="1">
    <citation type="submission" date="2018-04" db="EMBL/GenBank/DDBJ databases">
        <title>Halococcoides cellulosivorans gen. nov., sp. nov., an extremely halophilic cellulose-utilizing haloarchaeon from hypersaline lakes.</title>
        <authorList>
            <person name="Sorokin D.Y."/>
            <person name="Toshchakov S.V."/>
            <person name="Samarov N.I."/>
            <person name="Korzhenkov A."/>
            <person name="Kublanov I.V."/>
        </authorList>
    </citation>
    <scope>NUCLEOTIDE SEQUENCE [LARGE SCALE GENOMIC DNA]</scope>
    <source>
        <strain evidence="8 9">HArcel1</strain>
    </source>
</reference>
<dbReference type="PRINTS" id="PR01434">
    <property type="entry name" value="NADHDHGNASE5"/>
</dbReference>
<dbReference type="GO" id="GO:0008137">
    <property type="term" value="F:NADH dehydrogenase (ubiquinone) activity"/>
    <property type="evidence" value="ECO:0007669"/>
    <property type="project" value="InterPro"/>
</dbReference>
<dbReference type="GO" id="GO:0015990">
    <property type="term" value="P:electron transport coupled proton transport"/>
    <property type="evidence" value="ECO:0007669"/>
    <property type="project" value="TreeGrafter"/>
</dbReference>
<evidence type="ECO:0000256" key="5">
    <source>
        <dbReference type="SAM" id="Phobius"/>
    </source>
</evidence>
<dbReference type="GO" id="GO:0003954">
    <property type="term" value="F:NADH dehydrogenase activity"/>
    <property type="evidence" value="ECO:0007669"/>
    <property type="project" value="TreeGrafter"/>
</dbReference>
<dbReference type="InterPro" id="IPR001750">
    <property type="entry name" value="ND/Mrp_TM"/>
</dbReference>
<feature type="transmembrane region" description="Helical" evidence="5">
    <location>
        <begin position="495"/>
        <end position="517"/>
    </location>
</feature>
<keyword evidence="4 5" id="KW-0472">Membrane</keyword>
<feature type="transmembrane region" description="Helical" evidence="5">
    <location>
        <begin position="452"/>
        <end position="474"/>
    </location>
</feature>
<feature type="transmembrane region" description="Helical" evidence="5">
    <location>
        <begin position="311"/>
        <end position="333"/>
    </location>
</feature>
<organism evidence="8 9">
    <name type="scientific">Halococcoides cellulosivorans</name>
    <dbReference type="NCBI Taxonomy" id="1679096"/>
    <lineage>
        <taxon>Archaea</taxon>
        <taxon>Methanobacteriati</taxon>
        <taxon>Methanobacteriota</taxon>
        <taxon>Stenosarchaea group</taxon>
        <taxon>Halobacteria</taxon>
        <taxon>Halobacteriales</taxon>
        <taxon>Haloarculaceae</taxon>
        <taxon>Halococcoides</taxon>
    </lineage>
</organism>
<dbReference type="EMBL" id="CP028858">
    <property type="protein sequence ID" value="AWB26736.1"/>
    <property type="molecule type" value="Genomic_DNA"/>
</dbReference>
<feature type="domain" description="NADH:quinone oxidoreductase/Mrp antiporter transmembrane" evidence="6">
    <location>
        <begin position="167"/>
        <end position="453"/>
    </location>
</feature>
<evidence type="ECO:0000256" key="2">
    <source>
        <dbReference type="ARBA" id="ARBA00022692"/>
    </source>
</evidence>
<evidence type="ECO:0000313" key="9">
    <source>
        <dbReference type="Proteomes" id="UP000244727"/>
    </source>
</evidence>
<name>A0A2R4WYY2_9EURY</name>
<comment type="subcellular location">
    <subcellularLocation>
        <location evidence="1">Membrane</location>
        <topology evidence="1">Multi-pass membrane protein</topology>
    </subcellularLocation>
</comment>
<dbReference type="PANTHER" id="PTHR42829">
    <property type="entry name" value="NADH-UBIQUINONE OXIDOREDUCTASE CHAIN 5"/>
    <property type="match status" value="1"/>
</dbReference>
<evidence type="ECO:0008006" key="10">
    <source>
        <dbReference type="Google" id="ProtNLM"/>
    </source>
</evidence>
<feature type="transmembrane region" description="Helical" evidence="5">
    <location>
        <begin position="248"/>
        <end position="268"/>
    </location>
</feature>
<dbReference type="Pfam" id="PF00361">
    <property type="entry name" value="Proton_antipo_M"/>
    <property type="match status" value="1"/>
</dbReference>
<feature type="transmembrane region" description="Helical" evidence="5">
    <location>
        <begin position="280"/>
        <end position="299"/>
    </location>
</feature>
<feature type="transmembrane region" description="Helical" evidence="5">
    <location>
        <begin position="114"/>
        <end position="134"/>
    </location>
</feature>